<organism evidence="1 2">
    <name type="scientific">Methylobacterium symbioticum</name>
    <dbReference type="NCBI Taxonomy" id="2584084"/>
    <lineage>
        <taxon>Bacteria</taxon>
        <taxon>Pseudomonadati</taxon>
        <taxon>Pseudomonadota</taxon>
        <taxon>Alphaproteobacteria</taxon>
        <taxon>Hyphomicrobiales</taxon>
        <taxon>Methylobacteriaceae</taxon>
        <taxon>Methylobacterium</taxon>
    </lineage>
</organism>
<dbReference type="EMBL" id="CABFPH010000018">
    <property type="protein sequence ID" value="VUD71216.1"/>
    <property type="molecule type" value="Genomic_DNA"/>
</dbReference>
<dbReference type="InterPro" id="IPR001451">
    <property type="entry name" value="Hexapep"/>
</dbReference>
<dbReference type="OrthoDB" id="9803036at2"/>
<dbReference type="Gene3D" id="2.160.10.10">
    <property type="entry name" value="Hexapeptide repeat proteins"/>
    <property type="match status" value="1"/>
</dbReference>
<protein>
    <submittedName>
        <fullName evidence="1">2,3,4,5-tetrahydropyridine-2,6-dicarboxylate N-acetyltransferase</fullName>
        <ecNumber evidence="1">2.3.1.89</ecNumber>
    </submittedName>
</protein>
<dbReference type="GO" id="GO:0047200">
    <property type="term" value="F:tetrahydrodipicolinate N-acetyltransferase activity"/>
    <property type="evidence" value="ECO:0007669"/>
    <property type="project" value="UniProtKB-EC"/>
</dbReference>
<dbReference type="InterPro" id="IPR047324">
    <property type="entry name" value="LbH_gamma_CA-like"/>
</dbReference>
<dbReference type="InterPro" id="IPR050484">
    <property type="entry name" value="Transf_Hexapept/Carb_Anhydrase"/>
</dbReference>
<dbReference type="PANTHER" id="PTHR13061">
    <property type="entry name" value="DYNACTIN SUBUNIT P25"/>
    <property type="match status" value="1"/>
</dbReference>
<dbReference type="PANTHER" id="PTHR13061:SF29">
    <property type="entry name" value="GAMMA CARBONIC ANHYDRASE-LIKE 1, MITOCHONDRIAL-RELATED"/>
    <property type="match status" value="1"/>
</dbReference>
<sequence length="181" mass="18867">MSLYALDDHAPVLEDDSVWVAPGAHVIGRVRLGAGASVWFGAVLRGDNEEMRVGARTNIQDGAVLHSDPGFPLTIGEGVTIGHRAIVHGCTIGDNALIGMGATVLNGARIGRNCIVGANALVKEGAEFPDGSLIVGMPAKAIRSLDAAGAADLRRLAEHYVGNARRFAAGLVRRDGRDEAR</sequence>
<dbReference type="Proteomes" id="UP000410984">
    <property type="component" value="Unassembled WGS sequence"/>
</dbReference>
<gene>
    <name evidence="1" type="primary">dapH</name>
    <name evidence="1" type="ORF">MET9862_01793</name>
</gene>
<evidence type="ECO:0000313" key="2">
    <source>
        <dbReference type="Proteomes" id="UP000410984"/>
    </source>
</evidence>
<keyword evidence="1" id="KW-0012">Acyltransferase</keyword>
<name>A0A509EAB6_9HYPH</name>
<dbReference type="SUPFAM" id="SSF51161">
    <property type="entry name" value="Trimeric LpxA-like enzymes"/>
    <property type="match status" value="1"/>
</dbReference>
<dbReference type="CDD" id="cd04645">
    <property type="entry name" value="LbH_gamma_CA_like"/>
    <property type="match status" value="1"/>
</dbReference>
<reference evidence="1 2" key="1">
    <citation type="submission" date="2019-06" db="EMBL/GenBank/DDBJ databases">
        <authorList>
            <person name="Rodrigo-Torres L."/>
            <person name="Arahal R. D."/>
            <person name="Lucena T."/>
        </authorList>
    </citation>
    <scope>NUCLEOTIDE SEQUENCE [LARGE SCALE GENOMIC DNA]</scope>
    <source>
        <strain evidence="1 2">SB0023/3</strain>
    </source>
</reference>
<dbReference type="RefSeq" id="WP_142582679.1">
    <property type="nucleotide sequence ID" value="NZ_CABFPH010000018.1"/>
</dbReference>
<dbReference type="EC" id="2.3.1.89" evidence="1"/>
<evidence type="ECO:0000313" key="1">
    <source>
        <dbReference type="EMBL" id="VUD71216.1"/>
    </source>
</evidence>
<dbReference type="AlphaFoldDB" id="A0A509EAB6"/>
<proteinExistence type="predicted"/>
<dbReference type="InterPro" id="IPR011004">
    <property type="entry name" value="Trimer_LpxA-like_sf"/>
</dbReference>
<accession>A0A509EAB6</accession>
<keyword evidence="2" id="KW-1185">Reference proteome</keyword>
<keyword evidence="1" id="KW-0808">Transferase</keyword>
<dbReference type="Pfam" id="PF00132">
    <property type="entry name" value="Hexapep"/>
    <property type="match status" value="1"/>
</dbReference>